<evidence type="ECO:0000313" key="1">
    <source>
        <dbReference type="EMBL" id="KAK3799690.1"/>
    </source>
</evidence>
<reference evidence="1" key="1">
    <citation type="journal article" date="2023" name="G3 (Bethesda)">
        <title>A reference genome for the long-term kleptoplast-retaining sea slug Elysia crispata morphotype clarki.</title>
        <authorList>
            <person name="Eastman K.E."/>
            <person name="Pendleton A.L."/>
            <person name="Shaikh M.A."/>
            <person name="Suttiyut T."/>
            <person name="Ogas R."/>
            <person name="Tomko P."/>
            <person name="Gavelis G."/>
            <person name="Widhalm J.R."/>
            <person name="Wisecaver J.H."/>
        </authorList>
    </citation>
    <scope>NUCLEOTIDE SEQUENCE</scope>
    <source>
        <strain evidence="1">ECLA1</strain>
    </source>
</reference>
<name>A0AAE1B5N9_9GAST</name>
<sequence>MILKYGVNGSQCYSPQRSVPVYGYLVYEQQAPGLGWSIAREVRCCSERHAPGTLLHQSLGQTILCRPEVEICGTKRSRQARLEPSPYTPCRLCVRARSRIQILAAFTWSFRKIATYGFVEQDSQHWMRQQKIKERRVMSVDVVFLANRARVCCSSSVYIGKL</sequence>
<dbReference type="Proteomes" id="UP001283361">
    <property type="component" value="Unassembled WGS sequence"/>
</dbReference>
<dbReference type="EMBL" id="JAWDGP010000544">
    <property type="protein sequence ID" value="KAK3799690.1"/>
    <property type="molecule type" value="Genomic_DNA"/>
</dbReference>
<organism evidence="1 2">
    <name type="scientific">Elysia crispata</name>
    <name type="common">lettuce slug</name>
    <dbReference type="NCBI Taxonomy" id="231223"/>
    <lineage>
        <taxon>Eukaryota</taxon>
        <taxon>Metazoa</taxon>
        <taxon>Spiralia</taxon>
        <taxon>Lophotrochozoa</taxon>
        <taxon>Mollusca</taxon>
        <taxon>Gastropoda</taxon>
        <taxon>Heterobranchia</taxon>
        <taxon>Euthyneura</taxon>
        <taxon>Panpulmonata</taxon>
        <taxon>Sacoglossa</taxon>
        <taxon>Placobranchoidea</taxon>
        <taxon>Plakobranchidae</taxon>
        <taxon>Elysia</taxon>
    </lineage>
</organism>
<dbReference type="AlphaFoldDB" id="A0AAE1B5N9"/>
<comment type="caution">
    <text evidence="1">The sequence shown here is derived from an EMBL/GenBank/DDBJ whole genome shotgun (WGS) entry which is preliminary data.</text>
</comment>
<accession>A0AAE1B5N9</accession>
<gene>
    <name evidence="1" type="ORF">RRG08_020425</name>
</gene>
<keyword evidence="2" id="KW-1185">Reference proteome</keyword>
<protein>
    <submittedName>
        <fullName evidence="1">Uncharacterized protein</fullName>
    </submittedName>
</protein>
<proteinExistence type="predicted"/>
<evidence type="ECO:0000313" key="2">
    <source>
        <dbReference type="Proteomes" id="UP001283361"/>
    </source>
</evidence>